<organism evidence="1">
    <name type="scientific">uncultured Solirubrobacteraceae bacterium</name>
    <dbReference type="NCBI Taxonomy" id="1162706"/>
    <lineage>
        <taxon>Bacteria</taxon>
        <taxon>Bacillati</taxon>
        <taxon>Actinomycetota</taxon>
        <taxon>Thermoleophilia</taxon>
        <taxon>Solirubrobacterales</taxon>
        <taxon>Solirubrobacteraceae</taxon>
        <taxon>environmental samples</taxon>
    </lineage>
</organism>
<dbReference type="Pfam" id="PF02566">
    <property type="entry name" value="OsmC"/>
    <property type="match status" value="1"/>
</dbReference>
<dbReference type="InterPro" id="IPR003718">
    <property type="entry name" value="OsmC/Ohr_fam"/>
</dbReference>
<protein>
    <recommendedName>
        <fullName evidence="2">OsmC family peroxiredoxin</fullName>
    </recommendedName>
</protein>
<dbReference type="PANTHER" id="PTHR39624:SF2">
    <property type="entry name" value="OSMC-LIKE PROTEIN"/>
    <property type="match status" value="1"/>
</dbReference>
<accession>A0A6J4SM08</accession>
<dbReference type="AlphaFoldDB" id="A0A6J4SM08"/>
<evidence type="ECO:0000313" key="1">
    <source>
        <dbReference type="EMBL" id="CAA9502284.1"/>
    </source>
</evidence>
<dbReference type="InterPro" id="IPR036102">
    <property type="entry name" value="OsmC/Ohrsf"/>
</dbReference>
<dbReference type="EMBL" id="CADCVO010000373">
    <property type="protein sequence ID" value="CAA9502284.1"/>
    <property type="molecule type" value="Genomic_DNA"/>
</dbReference>
<reference evidence="1" key="1">
    <citation type="submission" date="2020-02" db="EMBL/GenBank/DDBJ databases">
        <authorList>
            <person name="Meier V. D."/>
        </authorList>
    </citation>
    <scope>NUCLEOTIDE SEQUENCE</scope>
    <source>
        <strain evidence="1">AVDCRST_MAG13</strain>
    </source>
</reference>
<dbReference type="PANTHER" id="PTHR39624">
    <property type="entry name" value="PROTEIN INVOLVED IN RIMO-MEDIATED BETA-METHYLTHIOLATION OF RIBOSOMAL PROTEIN S12 YCAO"/>
    <property type="match status" value="1"/>
</dbReference>
<evidence type="ECO:0008006" key="2">
    <source>
        <dbReference type="Google" id="ProtNLM"/>
    </source>
</evidence>
<sequence>MAGALHVEARWLDGLAAVVNARGHEVCTDEPEEVGGRDAGMMPTELLTAALASCFCLAVAHVAAKRERELPGLQVTVDAERDGRELRYGRLRVEVAAAVPEDELAPLVERARPFCWVSNMLAADIDLTFVPVSIPHPEPPDAGQPS</sequence>
<gene>
    <name evidence="1" type="ORF">AVDCRST_MAG13-2334</name>
</gene>
<proteinExistence type="predicted"/>
<dbReference type="SUPFAM" id="SSF82784">
    <property type="entry name" value="OsmC-like"/>
    <property type="match status" value="1"/>
</dbReference>
<name>A0A6J4SM08_9ACTN</name>
<dbReference type="Gene3D" id="3.30.300.20">
    <property type="match status" value="1"/>
</dbReference>
<dbReference type="InterPro" id="IPR015946">
    <property type="entry name" value="KH_dom-like_a/b"/>
</dbReference>